<dbReference type="InterPro" id="IPR036390">
    <property type="entry name" value="WH_DNA-bd_sf"/>
</dbReference>
<dbReference type="SUPFAM" id="SSF46785">
    <property type="entry name" value="Winged helix' DNA-binding domain"/>
    <property type="match status" value="1"/>
</dbReference>
<evidence type="ECO:0000256" key="3">
    <source>
        <dbReference type="ARBA" id="ARBA00023125"/>
    </source>
</evidence>
<accession>A0ABM8KT64</accession>
<protein>
    <submittedName>
        <fullName evidence="6">Glycine cleavage system transcriptional activator</fullName>
    </submittedName>
</protein>
<dbReference type="InterPro" id="IPR005119">
    <property type="entry name" value="LysR_subst-bd"/>
</dbReference>
<dbReference type="PANTHER" id="PTHR30537:SF79">
    <property type="entry name" value="TRANSCRIPTIONAL REGULATOR-RELATED"/>
    <property type="match status" value="1"/>
</dbReference>
<evidence type="ECO:0000313" key="6">
    <source>
        <dbReference type="EMBL" id="CAB3670684.1"/>
    </source>
</evidence>
<dbReference type="Proteomes" id="UP000494116">
    <property type="component" value="Unassembled WGS sequence"/>
</dbReference>
<proteinExistence type="inferred from homology"/>
<comment type="similarity">
    <text evidence="1">Belongs to the LysR transcriptional regulatory family.</text>
</comment>
<feature type="domain" description="HTH lysR-type" evidence="5">
    <location>
        <begin position="6"/>
        <end position="63"/>
    </location>
</feature>
<dbReference type="Gene3D" id="1.10.10.10">
    <property type="entry name" value="Winged helix-like DNA-binding domain superfamily/Winged helix DNA-binding domain"/>
    <property type="match status" value="1"/>
</dbReference>
<dbReference type="PANTHER" id="PTHR30537">
    <property type="entry name" value="HTH-TYPE TRANSCRIPTIONAL REGULATOR"/>
    <property type="match status" value="1"/>
</dbReference>
<evidence type="ECO:0000256" key="4">
    <source>
        <dbReference type="ARBA" id="ARBA00023163"/>
    </source>
</evidence>
<dbReference type="InterPro" id="IPR036388">
    <property type="entry name" value="WH-like_DNA-bd_sf"/>
</dbReference>
<organism evidence="6 7">
    <name type="scientific">Achromobacter piechaudii</name>
    <dbReference type="NCBI Taxonomy" id="72556"/>
    <lineage>
        <taxon>Bacteria</taxon>
        <taxon>Pseudomonadati</taxon>
        <taxon>Pseudomonadota</taxon>
        <taxon>Betaproteobacteria</taxon>
        <taxon>Burkholderiales</taxon>
        <taxon>Alcaligenaceae</taxon>
        <taxon>Achromobacter</taxon>
    </lineage>
</organism>
<dbReference type="PRINTS" id="PR00039">
    <property type="entry name" value="HTHLYSR"/>
</dbReference>
<dbReference type="Pfam" id="PF03466">
    <property type="entry name" value="LysR_substrate"/>
    <property type="match status" value="1"/>
</dbReference>
<sequence>MRLHSPSMSELHAFAAVVRLGSFSQAADELCVTQGAISRAVARLEAHFNQVLLQRDSHRLQLTEAGRAFLDAVQEPLMAIEAASAGLRTAPADRPLSLAVVPTFASVWLVPRLPEFRRLHPDVRLNFAPYRKGEDFSDNTVDAAILTGLGQHQWPGWHCDYVIGREIVPVCHPERLARMRAEGRWREPHDLAAEPLLYHTTAPGNWTQWLRWAGPQAPAPNLSMACDQVSILVRAAIADMGIALVQRCLVRHELETGQLAVPFDLPITLERGYFLCIPSNRRPPPGYGAFRNWLLAAARQDIENLMRALDSPQPP</sequence>
<dbReference type="Pfam" id="PF00126">
    <property type="entry name" value="HTH_1"/>
    <property type="match status" value="1"/>
</dbReference>
<keyword evidence="4" id="KW-0804">Transcription</keyword>
<dbReference type="SUPFAM" id="SSF53850">
    <property type="entry name" value="Periplasmic binding protein-like II"/>
    <property type="match status" value="1"/>
</dbReference>
<reference evidence="6 7" key="1">
    <citation type="submission" date="2020-04" db="EMBL/GenBank/DDBJ databases">
        <authorList>
            <person name="De Canck E."/>
        </authorList>
    </citation>
    <scope>NUCLEOTIDE SEQUENCE [LARGE SCALE GENOMIC DNA]</scope>
    <source>
        <strain evidence="6 7">LMG 1873</strain>
    </source>
</reference>
<dbReference type="RefSeq" id="WP_046803339.1">
    <property type="nucleotide sequence ID" value="NZ_CADIJS010000001.1"/>
</dbReference>
<keyword evidence="3" id="KW-0238">DNA-binding</keyword>
<dbReference type="InterPro" id="IPR058163">
    <property type="entry name" value="LysR-type_TF_proteobact-type"/>
</dbReference>
<evidence type="ECO:0000259" key="5">
    <source>
        <dbReference type="PROSITE" id="PS50931"/>
    </source>
</evidence>
<evidence type="ECO:0000256" key="2">
    <source>
        <dbReference type="ARBA" id="ARBA00023015"/>
    </source>
</evidence>
<comment type="caution">
    <text evidence="6">The sequence shown here is derived from an EMBL/GenBank/DDBJ whole genome shotgun (WGS) entry which is preliminary data.</text>
</comment>
<keyword evidence="2" id="KW-0805">Transcription regulation</keyword>
<dbReference type="InterPro" id="IPR000847">
    <property type="entry name" value="LysR_HTH_N"/>
</dbReference>
<keyword evidence="7" id="KW-1185">Reference proteome</keyword>
<dbReference type="Gene3D" id="3.40.190.10">
    <property type="entry name" value="Periplasmic binding protein-like II"/>
    <property type="match status" value="2"/>
</dbReference>
<dbReference type="PROSITE" id="PS50931">
    <property type="entry name" value="HTH_LYSR"/>
    <property type="match status" value="1"/>
</dbReference>
<evidence type="ECO:0000256" key="1">
    <source>
        <dbReference type="ARBA" id="ARBA00009437"/>
    </source>
</evidence>
<gene>
    <name evidence="6" type="primary">gcvA_4</name>
    <name evidence="6" type="ORF">LMG1873_01098</name>
</gene>
<evidence type="ECO:0000313" key="7">
    <source>
        <dbReference type="Proteomes" id="UP000494116"/>
    </source>
</evidence>
<dbReference type="EMBL" id="CADIJS010000001">
    <property type="protein sequence ID" value="CAB3670684.1"/>
    <property type="molecule type" value="Genomic_DNA"/>
</dbReference>
<name>A0ABM8KT64_9BURK</name>